<dbReference type="AlphaFoldDB" id="A0A1H0NUA6"/>
<feature type="binding site" evidence="4">
    <location>
        <position position="89"/>
    </location>
    <ligand>
        <name>spermidine</name>
        <dbReference type="ChEBI" id="CHEBI:57834"/>
    </ligand>
</feature>
<dbReference type="InterPro" id="IPR001045">
    <property type="entry name" value="Spermi_synthase"/>
</dbReference>
<dbReference type="PANTHER" id="PTHR11558:SF11">
    <property type="entry name" value="SPERMIDINE SYNTHASE"/>
    <property type="match status" value="1"/>
</dbReference>
<protein>
    <recommendedName>
        <fullName evidence="4">Polyamine aminopropyltransferase</fullName>
    </recommendedName>
    <alternativeName>
        <fullName evidence="4">Putrescine aminopropyltransferase</fullName>
        <shortName evidence="4">PAPT</shortName>
    </alternativeName>
    <alternativeName>
        <fullName evidence="4">Spermidine synthase</fullName>
        <shortName evidence="4">SPDS</shortName>
        <shortName evidence="4">SPDSY</shortName>
        <ecNumber evidence="4">2.5.1.16</ecNumber>
    </alternativeName>
</protein>
<evidence type="ECO:0000259" key="6">
    <source>
        <dbReference type="PROSITE" id="PS51006"/>
    </source>
</evidence>
<dbReference type="UniPathway" id="UPA00248">
    <property type="reaction ID" value="UER00314"/>
</dbReference>
<evidence type="ECO:0000256" key="3">
    <source>
        <dbReference type="ARBA" id="ARBA00023115"/>
    </source>
</evidence>
<comment type="catalytic activity">
    <reaction evidence="4">
        <text>S-adenosyl 3-(methylsulfanyl)propylamine + putrescine = S-methyl-5'-thioadenosine + spermidine + H(+)</text>
        <dbReference type="Rhea" id="RHEA:12721"/>
        <dbReference type="ChEBI" id="CHEBI:15378"/>
        <dbReference type="ChEBI" id="CHEBI:17509"/>
        <dbReference type="ChEBI" id="CHEBI:57443"/>
        <dbReference type="ChEBI" id="CHEBI:57834"/>
        <dbReference type="ChEBI" id="CHEBI:326268"/>
        <dbReference type="EC" id="2.5.1.16"/>
    </reaction>
</comment>
<dbReference type="STRING" id="94869.SAMN04488529_101962"/>
<evidence type="ECO:0000256" key="4">
    <source>
        <dbReference type="HAMAP-Rule" id="MF_00198"/>
    </source>
</evidence>
<dbReference type="NCBIfam" id="NF002010">
    <property type="entry name" value="PRK00811.1"/>
    <property type="match status" value="1"/>
</dbReference>
<evidence type="ECO:0000256" key="5">
    <source>
        <dbReference type="PROSITE-ProRule" id="PRU00354"/>
    </source>
</evidence>
<feature type="active site" description="Proton acceptor" evidence="4 5">
    <location>
        <position position="158"/>
    </location>
</feature>
<dbReference type="GO" id="GO:0008295">
    <property type="term" value="P:spermidine biosynthetic process"/>
    <property type="evidence" value="ECO:0007669"/>
    <property type="project" value="UniProtKB-UniRule"/>
</dbReference>
<dbReference type="EMBL" id="FNJM01000001">
    <property type="protein sequence ID" value="SDO96342.1"/>
    <property type="molecule type" value="Genomic_DNA"/>
</dbReference>
<keyword evidence="4" id="KW-0745">Spermidine biosynthesis</keyword>
<dbReference type="PANTHER" id="PTHR11558">
    <property type="entry name" value="SPERMIDINE/SPERMINE SYNTHASE"/>
    <property type="match status" value="1"/>
</dbReference>
<evidence type="ECO:0000256" key="1">
    <source>
        <dbReference type="ARBA" id="ARBA00007867"/>
    </source>
</evidence>
<comment type="function">
    <text evidence="4">Catalyzes the irreversible transfer of a propylamine group from the amino donor S-adenosylmethioninamine (decarboxy-AdoMet) to putrescine (1,4-diaminobutane) to yield spermidine.</text>
</comment>
<organism evidence="7 8">
    <name type="scientific">Clostridium gasigenes</name>
    <dbReference type="NCBI Taxonomy" id="94869"/>
    <lineage>
        <taxon>Bacteria</taxon>
        <taxon>Bacillati</taxon>
        <taxon>Bacillota</taxon>
        <taxon>Clostridia</taxon>
        <taxon>Eubacteriales</taxon>
        <taxon>Clostridiaceae</taxon>
        <taxon>Clostridium</taxon>
    </lineage>
</organism>
<comment type="pathway">
    <text evidence="4">Amine and polyamine biosynthesis; spermidine biosynthesis; spermidine from putrescine: step 1/1.</text>
</comment>
<dbReference type="GO" id="GO:0005829">
    <property type="term" value="C:cytosol"/>
    <property type="evidence" value="ECO:0007669"/>
    <property type="project" value="TreeGrafter"/>
</dbReference>
<proteinExistence type="inferred from homology"/>
<comment type="subunit">
    <text evidence="4">Homodimer or homotetramer.</text>
</comment>
<dbReference type="HAMAP" id="MF_00198">
    <property type="entry name" value="Spermidine_synth"/>
    <property type="match status" value="1"/>
</dbReference>
<dbReference type="CDD" id="cd02440">
    <property type="entry name" value="AdoMet_MTases"/>
    <property type="match status" value="1"/>
</dbReference>
<dbReference type="SUPFAM" id="SSF53335">
    <property type="entry name" value="S-adenosyl-L-methionine-dependent methyltransferases"/>
    <property type="match status" value="1"/>
</dbReference>
<feature type="binding site" evidence="4">
    <location>
        <begin position="158"/>
        <end position="161"/>
    </location>
    <ligand>
        <name>spermidine</name>
        <dbReference type="ChEBI" id="CHEBI:57834"/>
    </ligand>
</feature>
<dbReference type="EC" id="2.5.1.16" evidence="4"/>
<feature type="binding site" evidence="4">
    <location>
        <position position="109"/>
    </location>
    <ligand>
        <name>S-methyl-5'-thioadenosine</name>
        <dbReference type="ChEBI" id="CHEBI:17509"/>
    </ligand>
</feature>
<sequence length="284" mass="32999">MANMELWYTENQTDNVNFSMKVKEHLYSAQSDFQKIDILNTYEFGRVLVIDNWTMVTEKDEFIYHEMITHVAMSTNPDIKNILVIGAGDGGTVRELTRYNTITNIDMVEIDELVVRASQEFLPFTANKLEDPRVNLYFEDGIKFISGKENLYDLIIVDSTDPIGPGEGLFTKEFYTDCFNALTDKGILINQCESPYYPNNATEMRRSFSKLEELFDVCEAYQYHMPTYPSGHWMFCFASKNLHPLKDFDATRWNALNLTTKYYNTDLHIGCFSLPTYVKQLLRD</sequence>
<keyword evidence="2 4" id="KW-0808">Transferase</keyword>
<dbReference type="Pfam" id="PF17284">
    <property type="entry name" value="Spermine_synt_N"/>
    <property type="match status" value="1"/>
</dbReference>
<reference evidence="7 8" key="1">
    <citation type="submission" date="2016-10" db="EMBL/GenBank/DDBJ databases">
        <authorList>
            <person name="de Groot N.N."/>
        </authorList>
    </citation>
    <scope>NUCLEOTIDE SEQUENCE [LARGE SCALE GENOMIC DNA]</scope>
    <source>
        <strain evidence="7 8">DSM 12272</strain>
    </source>
</reference>
<keyword evidence="3 4" id="KW-0620">Polyamine biosynthesis</keyword>
<dbReference type="InterPro" id="IPR030374">
    <property type="entry name" value="PABS"/>
</dbReference>
<dbReference type="InterPro" id="IPR037163">
    <property type="entry name" value="Spermidine_synt_N_sf"/>
</dbReference>
<dbReference type="Gene3D" id="2.30.140.10">
    <property type="entry name" value="Spermidine synthase, tetramerisation domain"/>
    <property type="match status" value="1"/>
</dbReference>
<dbReference type="GO" id="GO:0004766">
    <property type="term" value="F:spermidine synthase activity"/>
    <property type="evidence" value="ECO:0007669"/>
    <property type="project" value="UniProtKB-UniRule"/>
</dbReference>
<name>A0A1H0NUA6_9CLOT</name>
<evidence type="ECO:0000313" key="8">
    <source>
        <dbReference type="Proteomes" id="UP000198597"/>
    </source>
</evidence>
<evidence type="ECO:0000313" key="7">
    <source>
        <dbReference type="EMBL" id="SDO96342.1"/>
    </source>
</evidence>
<dbReference type="InterPro" id="IPR029063">
    <property type="entry name" value="SAM-dependent_MTases_sf"/>
</dbReference>
<gene>
    <name evidence="4" type="primary">speE</name>
    <name evidence="7" type="ORF">SAMN04488529_101962</name>
</gene>
<keyword evidence="8" id="KW-1185">Reference proteome</keyword>
<feature type="binding site" evidence="4">
    <location>
        <position position="65"/>
    </location>
    <ligand>
        <name>spermidine</name>
        <dbReference type="ChEBI" id="CHEBI:57834"/>
    </ligand>
</feature>
<feature type="binding site" evidence="4">
    <location>
        <begin position="140"/>
        <end position="141"/>
    </location>
    <ligand>
        <name>S-methyl-5'-thioadenosine</name>
        <dbReference type="ChEBI" id="CHEBI:17509"/>
    </ligand>
</feature>
<comment type="similarity">
    <text evidence="1 4">Belongs to the spermidine/spermine synthase family.</text>
</comment>
<dbReference type="InterPro" id="IPR035246">
    <property type="entry name" value="Spermidine_synt_N"/>
</dbReference>
<feature type="binding site" evidence="4">
    <location>
        <position position="165"/>
    </location>
    <ligand>
        <name>S-methyl-5'-thioadenosine</name>
        <dbReference type="ChEBI" id="CHEBI:17509"/>
    </ligand>
</feature>
<dbReference type="NCBIfam" id="TIGR00417">
    <property type="entry name" value="speE"/>
    <property type="match status" value="1"/>
</dbReference>
<feature type="domain" description="PABS" evidence="6">
    <location>
        <begin position="5"/>
        <end position="240"/>
    </location>
</feature>
<dbReference type="Proteomes" id="UP000198597">
    <property type="component" value="Unassembled WGS sequence"/>
</dbReference>
<dbReference type="Pfam" id="PF01564">
    <property type="entry name" value="Spermine_synth"/>
    <property type="match status" value="1"/>
</dbReference>
<dbReference type="Gene3D" id="3.40.50.150">
    <property type="entry name" value="Vaccinia Virus protein VP39"/>
    <property type="match status" value="1"/>
</dbReference>
<evidence type="ECO:0000256" key="2">
    <source>
        <dbReference type="ARBA" id="ARBA00022679"/>
    </source>
</evidence>
<dbReference type="PROSITE" id="PS51006">
    <property type="entry name" value="PABS_2"/>
    <property type="match status" value="1"/>
</dbReference>
<feature type="binding site" evidence="4">
    <location>
        <position position="34"/>
    </location>
    <ligand>
        <name>S-methyl-5'-thioadenosine</name>
        <dbReference type="ChEBI" id="CHEBI:17509"/>
    </ligand>
</feature>
<accession>A0A1H0NUA6</accession>